<dbReference type="Pfam" id="PF18962">
    <property type="entry name" value="Por_Secre_tail"/>
    <property type="match status" value="1"/>
</dbReference>
<keyword evidence="4" id="KW-1185">Reference proteome</keyword>
<dbReference type="InterPro" id="IPR026444">
    <property type="entry name" value="Secre_tail"/>
</dbReference>
<feature type="domain" description="Peptidase M12B" evidence="2">
    <location>
        <begin position="219"/>
        <end position="397"/>
    </location>
</feature>
<gene>
    <name evidence="3" type="ORF">ACFSTE_19530</name>
</gene>
<dbReference type="SUPFAM" id="SSF55486">
    <property type="entry name" value="Metalloproteases ('zincins'), catalytic domain"/>
    <property type="match status" value="1"/>
</dbReference>
<dbReference type="InterPro" id="IPR024079">
    <property type="entry name" value="MetalloPept_cat_dom_sf"/>
</dbReference>
<dbReference type="PANTHER" id="PTHR11905:SF159">
    <property type="entry name" value="ADAM METALLOPROTEASE"/>
    <property type="match status" value="1"/>
</dbReference>
<sequence>MRYLVMLIIGCHAVINAQSTSMRIQERIHHEKKIGSLFEEVDIFAKKEISEKSNPIPNELKNYTLFSFKKSSLKKRINKELRTIRLKIPRGDSSIDLELIKEELVSDDFKIVEMPSGKEYKIDQNKTYYRGIVKGKENSVAAISLSNNSVSGIISVEGEQGNIVIGALDKSKEYIIYEDKDLIKYQNFSCDVQERVEKYTEEQLNYERQSSAKNGSVKRCPKIFFDVGFSIYKHKGGVENASSFIQNVFNQVAVLYQNEGITLKLSGINVWTRPEPFSGIDAYTYYKNRHGLNGDLGHYVTYNHSGGVAWLQALCGPQRYGVSGIESNYQNVPTYSWTVSVIAHELGHNFGSDHTHACVWNGNDTPIDGCQPPEGYCRRGPMPRNGGTIMSYCHLNYNVGVNLSKGFGRQPGNVIRYHIDNSHCVKNCDTTDPGGGDCSVGSSVKVTFKNTTQCRVRYVSDENGVLTPRDFVDPGQTVSYVTKIGVNWLVKKTFTEVVESFVIKCGKVMYETQATCSSNPNGCEIGDPVEVTFMNNTNCTVRLFWYNEGYLVPKTYVRSGERIRYTPFSGTRWVVKKSPVDIIADFTVTCNERNFVVQGNCFRSVQLRKIRNTKKVVIYPNPVGDVFEIEIALTKKEKKEVIIKNETGKIVNRIDVVANNQGIAKKKIYMNGLSKGIYFVSIKIDGHEIVEKIVKN</sequence>
<dbReference type="Proteomes" id="UP001597459">
    <property type="component" value="Unassembled WGS sequence"/>
</dbReference>
<dbReference type="RefSeq" id="WP_378255224.1">
    <property type="nucleotide sequence ID" value="NZ_JBHSJV010000001.1"/>
</dbReference>
<proteinExistence type="predicted"/>
<comment type="caution">
    <text evidence="3">The sequence shown here is derived from an EMBL/GenBank/DDBJ whole genome shotgun (WGS) entry which is preliminary data.</text>
</comment>
<evidence type="ECO:0000256" key="1">
    <source>
        <dbReference type="ARBA" id="ARBA00022729"/>
    </source>
</evidence>
<organism evidence="3 4">
    <name type="scientific">Aquimarina hainanensis</name>
    <dbReference type="NCBI Taxonomy" id="1578017"/>
    <lineage>
        <taxon>Bacteria</taxon>
        <taxon>Pseudomonadati</taxon>
        <taxon>Bacteroidota</taxon>
        <taxon>Flavobacteriia</taxon>
        <taxon>Flavobacteriales</taxon>
        <taxon>Flavobacteriaceae</taxon>
        <taxon>Aquimarina</taxon>
    </lineage>
</organism>
<evidence type="ECO:0000313" key="4">
    <source>
        <dbReference type="Proteomes" id="UP001597459"/>
    </source>
</evidence>
<evidence type="ECO:0000313" key="3">
    <source>
        <dbReference type="EMBL" id="MFD2593038.1"/>
    </source>
</evidence>
<dbReference type="InterPro" id="IPR001590">
    <property type="entry name" value="Peptidase_M12B"/>
</dbReference>
<dbReference type="InterPro" id="IPR037140">
    <property type="entry name" value="VHL_beta_dom_sf"/>
</dbReference>
<dbReference type="NCBIfam" id="TIGR04183">
    <property type="entry name" value="Por_Secre_tail"/>
    <property type="match status" value="1"/>
</dbReference>
<dbReference type="PANTHER" id="PTHR11905">
    <property type="entry name" value="ADAM A DISINTEGRIN AND METALLOPROTEASE DOMAIN"/>
    <property type="match status" value="1"/>
</dbReference>
<dbReference type="Gene3D" id="2.60.40.780">
    <property type="entry name" value="von Hippel-Lindau disease tumour suppressor, beta domain"/>
    <property type="match status" value="1"/>
</dbReference>
<protein>
    <submittedName>
        <fullName evidence="3">M12 family metallo-peptidase</fullName>
    </submittedName>
</protein>
<name>A0ABW5NCF2_9FLAO</name>
<dbReference type="PROSITE" id="PS50215">
    <property type="entry name" value="ADAM_MEPRO"/>
    <property type="match status" value="1"/>
</dbReference>
<dbReference type="EMBL" id="JBHULX010000039">
    <property type="protein sequence ID" value="MFD2593038.1"/>
    <property type="molecule type" value="Genomic_DNA"/>
</dbReference>
<keyword evidence="1" id="KW-0732">Signal</keyword>
<dbReference type="Pfam" id="PF13688">
    <property type="entry name" value="Reprolysin_5"/>
    <property type="match status" value="1"/>
</dbReference>
<reference evidence="4" key="1">
    <citation type="journal article" date="2019" name="Int. J. Syst. Evol. Microbiol.">
        <title>The Global Catalogue of Microorganisms (GCM) 10K type strain sequencing project: providing services to taxonomists for standard genome sequencing and annotation.</title>
        <authorList>
            <consortium name="The Broad Institute Genomics Platform"/>
            <consortium name="The Broad Institute Genome Sequencing Center for Infectious Disease"/>
            <person name="Wu L."/>
            <person name="Ma J."/>
        </authorList>
    </citation>
    <scope>NUCLEOTIDE SEQUENCE [LARGE SCALE GENOMIC DNA]</scope>
    <source>
        <strain evidence="4">KCTC 42423</strain>
    </source>
</reference>
<accession>A0ABW5NCF2</accession>
<evidence type="ECO:0000259" key="2">
    <source>
        <dbReference type="PROSITE" id="PS50215"/>
    </source>
</evidence>
<dbReference type="Gene3D" id="3.40.390.10">
    <property type="entry name" value="Collagenase (Catalytic Domain)"/>
    <property type="match status" value="1"/>
</dbReference>